<evidence type="ECO:0000259" key="13">
    <source>
        <dbReference type="PROSITE" id="PS50280"/>
    </source>
</evidence>
<comment type="caution">
    <text evidence="16">The sequence shown here is derived from an EMBL/GenBank/DDBJ whole genome shotgun (WGS) entry which is preliminary data.</text>
</comment>
<dbReference type="SMART" id="SM00468">
    <property type="entry name" value="PreSET"/>
    <property type="match status" value="1"/>
</dbReference>
<evidence type="ECO:0000256" key="1">
    <source>
        <dbReference type="ARBA" id="ARBA00004123"/>
    </source>
</evidence>
<dbReference type="GO" id="GO:0046974">
    <property type="term" value="F:histone H3K9 methyltransferase activity"/>
    <property type="evidence" value="ECO:0007669"/>
    <property type="project" value="TreeGrafter"/>
</dbReference>
<dbReference type="Gene3D" id="2.170.270.10">
    <property type="entry name" value="SET domain"/>
    <property type="match status" value="1"/>
</dbReference>
<keyword evidence="4" id="KW-0489">Methyltransferase</keyword>
<keyword evidence="3" id="KW-0158">Chromosome</keyword>
<evidence type="ECO:0000259" key="14">
    <source>
        <dbReference type="PROSITE" id="PS50867"/>
    </source>
</evidence>
<dbReference type="InterPro" id="IPR046341">
    <property type="entry name" value="SET_dom_sf"/>
</dbReference>
<dbReference type="InterPro" id="IPR023780">
    <property type="entry name" value="Chromo_domain"/>
</dbReference>
<dbReference type="STRING" id="158441.A0A226E7C0"/>
<dbReference type="CDD" id="cd00024">
    <property type="entry name" value="CD_CSD"/>
    <property type="match status" value="1"/>
</dbReference>
<evidence type="ECO:0000313" key="16">
    <source>
        <dbReference type="EMBL" id="OXA52847.1"/>
    </source>
</evidence>
<dbReference type="SMART" id="SM00317">
    <property type="entry name" value="SET"/>
    <property type="match status" value="1"/>
</dbReference>
<evidence type="ECO:0000256" key="4">
    <source>
        <dbReference type="ARBA" id="ARBA00022603"/>
    </source>
</evidence>
<keyword evidence="9" id="KW-0539">Nucleus</keyword>
<dbReference type="OrthoDB" id="1045173at2759"/>
<dbReference type="PROSITE" id="PS00598">
    <property type="entry name" value="CHROMO_1"/>
    <property type="match status" value="1"/>
</dbReference>
<evidence type="ECO:0000256" key="6">
    <source>
        <dbReference type="ARBA" id="ARBA00022691"/>
    </source>
</evidence>
<dbReference type="SUPFAM" id="SSF82199">
    <property type="entry name" value="SET domain"/>
    <property type="match status" value="1"/>
</dbReference>
<name>A0A226E7C0_FOLCA</name>
<dbReference type="PANTHER" id="PTHR46223:SF4">
    <property type="entry name" value="HISTONE-LYSINE N-METHYLTRANSFERASE-RELATED"/>
    <property type="match status" value="1"/>
</dbReference>
<evidence type="ECO:0000256" key="8">
    <source>
        <dbReference type="ARBA" id="ARBA00022833"/>
    </source>
</evidence>
<feature type="compositionally biased region" description="Acidic residues" evidence="11">
    <location>
        <begin position="106"/>
        <end position="118"/>
    </location>
</feature>
<feature type="compositionally biased region" description="Basic and acidic residues" evidence="11">
    <location>
        <begin position="167"/>
        <end position="176"/>
    </location>
</feature>
<feature type="region of interest" description="Disordered" evidence="11">
    <location>
        <begin position="1"/>
        <end position="62"/>
    </location>
</feature>
<evidence type="ECO:0000259" key="15">
    <source>
        <dbReference type="PROSITE" id="PS50868"/>
    </source>
</evidence>
<keyword evidence="6" id="KW-0949">S-adenosyl-L-methionine</keyword>
<evidence type="ECO:0000256" key="3">
    <source>
        <dbReference type="ARBA" id="ARBA00022454"/>
    </source>
</evidence>
<feature type="domain" description="SET" evidence="13">
    <location>
        <begin position="479"/>
        <end position="606"/>
    </location>
</feature>
<proteinExistence type="predicted"/>
<evidence type="ECO:0008006" key="18">
    <source>
        <dbReference type="Google" id="ProtNLM"/>
    </source>
</evidence>
<feature type="region of interest" description="Disordered" evidence="11">
    <location>
        <begin position="167"/>
        <end position="203"/>
    </location>
</feature>
<keyword evidence="5" id="KW-0808">Transferase</keyword>
<dbReference type="GO" id="GO:0032259">
    <property type="term" value="P:methylation"/>
    <property type="evidence" value="ECO:0007669"/>
    <property type="project" value="UniProtKB-KW"/>
</dbReference>
<evidence type="ECO:0000256" key="11">
    <source>
        <dbReference type="SAM" id="MobiDB-lite"/>
    </source>
</evidence>
<feature type="domain" description="Pre-SET" evidence="14">
    <location>
        <begin position="409"/>
        <end position="472"/>
    </location>
</feature>
<evidence type="ECO:0000256" key="2">
    <source>
        <dbReference type="ARBA" id="ARBA00004584"/>
    </source>
</evidence>
<sequence length="647" mass="72841">MNNNNISGRRDGRDAVCSNCPVNSNPDVRQSPRRRPLSPDENQSGHQPSQSSLSGGGTRVLGDSNTTFQGIKCILPMPWFDTLNAYNKDPDAGNPIQQSERRPIAEEECISSDDEVDSDSGREINRNILEFVFPLPWVDTLKSYNEDPDVARPIPQEDMLSFNNKDDTEEISHSDSSDSPQNSSEQEETGSRTSSPIPEGEYEVEDIADFVDGLYEVKWKGYSVEDNTWEPVTSLHGCNDKLFEFYLKRKRERESANSQKGRKKLKLEVPPDPRTLEVILQEYFDKNDSHPSDEDVLSKHQLIEKGGWKKRWSEEKMRKFVEQAMNGKLTETQTEELLYQATFFLAQIASQKMQAALKEWTSMVNGISKGCPIISIENKIDLAHPPTDFTYINSYIAAEGIEIPQDPPTGCSCDSDCRGCPSTCCPKMAGEYQKGGYYKKGLVKAPLGTPIYECNNRCTCTSKCRNRVVQDGVSPLRGKKLCVFKTPNCGWGVRTEKRIRKGAYVCLYAGEVITDEMANTRGKTYDQEGSTYLFDLDFNETDLDNCPYVIDAKMYGNISHFFNHSCDPNLCVYGVWCNCLDPNLPMLALFACKDIPEGTELTFNYKSSQQATKKAENRDDLDAGSSLPLIKQTLCHCGSDNCRIYLF</sequence>
<keyword evidence="17" id="KW-1185">Reference proteome</keyword>
<dbReference type="Proteomes" id="UP000198287">
    <property type="component" value="Unassembled WGS sequence"/>
</dbReference>
<gene>
    <name evidence="16" type="ORF">Fcan01_12565</name>
</gene>
<dbReference type="Pfam" id="PF00856">
    <property type="entry name" value="SET"/>
    <property type="match status" value="1"/>
</dbReference>
<dbReference type="InterPro" id="IPR023779">
    <property type="entry name" value="Chromodomain_CS"/>
</dbReference>
<protein>
    <recommendedName>
        <fullName evidence="18">Histone-lysine N-methyltransferase</fullName>
    </recommendedName>
</protein>
<evidence type="ECO:0000256" key="5">
    <source>
        <dbReference type="ARBA" id="ARBA00022679"/>
    </source>
</evidence>
<keyword evidence="8" id="KW-0862">Zinc</keyword>
<feature type="compositionally biased region" description="Polar residues" evidence="11">
    <location>
        <begin position="40"/>
        <end position="53"/>
    </location>
</feature>
<dbReference type="PANTHER" id="PTHR46223">
    <property type="entry name" value="HISTONE-LYSINE N-METHYLTRANSFERASE SUV39H"/>
    <property type="match status" value="1"/>
</dbReference>
<dbReference type="InterPro" id="IPR007728">
    <property type="entry name" value="Pre-SET_dom"/>
</dbReference>
<dbReference type="Pfam" id="PF00385">
    <property type="entry name" value="Chromo"/>
    <property type="match status" value="1"/>
</dbReference>
<evidence type="ECO:0000313" key="17">
    <source>
        <dbReference type="Proteomes" id="UP000198287"/>
    </source>
</evidence>
<dbReference type="PROSITE" id="PS50867">
    <property type="entry name" value="PRE_SET"/>
    <property type="match status" value="1"/>
</dbReference>
<dbReference type="InterPro" id="IPR000953">
    <property type="entry name" value="Chromo/chromo_shadow_dom"/>
</dbReference>
<comment type="subcellular location">
    <subcellularLocation>
        <location evidence="2">Chromosome</location>
        <location evidence="2">Centromere</location>
    </subcellularLocation>
    <subcellularLocation>
        <location evidence="1">Nucleus</location>
    </subcellularLocation>
</comment>
<dbReference type="InterPro" id="IPR050973">
    <property type="entry name" value="H3K9_Histone-Lys_N-MTase"/>
</dbReference>
<keyword evidence="7" id="KW-0479">Metal-binding</keyword>
<dbReference type="GO" id="GO:0000775">
    <property type="term" value="C:chromosome, centromeric region"/>
    <property type="evidence" value="ECO:0007669"/>
    <property type="project" value="UniProtKB-SubCell"/>
</dbReference>
<organism evidence="16 17">
    <name type="scientific">Folsomia candida</name>
    <name type="common">Springtail</name>
    <dbReference type="NCBI Taxonomy" id="158441"/>
    <lineage>
        <taxon>Eukaryota</taxon>
        <taxon>Metazoa</taxon>
        <taxon>Ecdysozoa</taxon>
        <taxon>Arthropoda</taxon>
        <taxon>Hexapoda</taxon>
        <taxon>Collembola</taxon>
        <taxon>Entomobryomorpha</taxon>
        <taxon>Isotomoidea</taxon>
        <taxon>Isotomidae</taxon>
        <taxon>Proisotominae</taxon>
        <taxon>Folsomia</taxon>
    </lineage>
</organism>
<dbReference type="AlphaFoldDB" id="A0A226E7C0"/>
<feature type="region of interest" description="Disordered" evidence="11">
    <location>
        <begin position="90"/>
        <end position="121"/>
    </location>
</feature>
<evidence type="ECO:0000256" key="9">
    <source>
        <dbReference type="ARBA" id="ARBA00023242"/>
    </source>
</evidence>
<dbReference type="PROSITE" id="PS50868">
    <property type="entry name" value="POST_SET"/>
    <property type="match status" value="1"/>
</dbReference>
<dbReference type="SMART" id="SM00298">
    <property type="entry name" value="CHROMO"/>
    <property type="match status" value="1"/>
</dbReference>
<feature type="domain" description="Chromo" evidence="12">
    <location>
        <begin position="202"/>
        <end position="257"/>
    </location>
</feature>
<dbReference type="Gene3D" id="2.40.50.40">
    <property type="match status" value="1"/>
</dbReference>
<feature type="domain" description="Post-SET" evidence="15">
    <location>
        <begin position="631"/>
        <end position="647"/>
    </location>
</feature>
<dbReference type="CDD" id="cd10542">
    <property type="entry name" value="SET_SUV39H"/>
    <property type="match status" value="1"/>
</dbReference>
<dbReference type="PROSITE" id="PS50280">
    <property type="entry name" value="SET"/>
    <property type="match status" value="1"/>
</dbReference>
<evidence type="ECO:0000256" key="7">
    <source>
        <dbReference type="ARBA" id="ARBA00022723"/>
    </source>
</evidence>
<dbReference type="InterPro" id="IPR001214">
    <property type="entry name" value="SET_dom"/>
</dbReference>
<dbReference type="SUPFAM" id="SSF54160">
    <property type="entry name" value="Chromo domain-like"/>
    <property type="match status" value="1"/>
</dbReference>
<dbReference type="InterPro" id="IPR003616">
    <property type="entry name" value="Post-SET_dom"/>
</dbReference>
<reference evidence="16 17" key="1">
    <citation type="submission" date="2015-12" db="EMBL/GenBank/DDBJ databases">
        <title>The genome of Folsomia candida.</title>
        <authorList>
            <person name="Faddeeva A."/>
            <person name="Derks M.F."/>
            <person name="Anvar Y."/>
            <person name="Smit S."/>
            <person name="Van Straalen N."/>
            <person name="Roelofs D."/>
        </authorList>
    </citation>
    <scope>NUCLEOTIDE SEQUENCE [LARGE SCALE GENOMIC DNA]</scope>
    <source>
        <strain evidence="16 17">VU population</strain>
        <tissue evidence="16">Whole body</tissue>
    </source>
</reference>
<dbReference type="OMA" id="LENCEYI"/>
<evidence type="ECO:0000259" key="12">
    <source>
        <dbReference type="PROSITE" id="PS50013"/>
    </source>
</evidence>
<dbReference type="PROSITE" id="PS50013">
    <property type="entry name" value="CHROMO_2"/>
    <property type="match status" value="1"/>
</dbReference>
<dbReference type="GO" id="GO:0005634">
    <property type="term" value="C:nucleus"/>
    <property type="evidence" value="ECO:0007669"/>
    <property type="project" value="UniProtKB-SubCell"/>
</dbReference>
<dbReference type="GO" id="GO:0008270">
    <property type="term" value="F:zinc ion binding"/>
    <property type="evidence" value="ECO:0007669"/>
    <property type="project" value="InterPro"/>
</dbReference>
<evidence type="ECO:0000256" key="10">
    <source>
        <dbReference type="ARBA" id="ARBA00023328"/>
    </source>
</evidence>
<accession>A0A226E7C0</accession>
<dbReference type="InterPro" id="IPR016197">
    <property type="entry name" value="Chromo-like_dom_sf"/>
</dbReference>
<keyword evidence="10" id="KW-0137">Centromere</keyword>
<dbReference type="EMBL" id="LNIX01000006">
    <property type="protein sequence ID" value="OXA52847.1"/>
    <property type="molecule type" value="Genomic_DNA"/>
</dbReference>
<dbReference type="Pfam" id="PF05033">
    <property type="entry name" value="Pre-SET"/>
    <property type="match status" value="1"/>
</dbReference>